<dbReference type="SUPFAM" id="SSF50969">
    <property type="entry name" value="YVTN repeat-like/Quinoprotein amine dehydrogenase"/>
    <property type="match status" value="1"/>
</dbReference>
<protein>
    <submittedName>
        <fullName evidence="1">Uncharacterized protein</fullName>
    </submittedName>
</protein>
<gene>
    <name evidence="1" type="ORF">HNQ39_004425</name>
</gene>
<keyword evidence="2" id="KW-1185">Reference proteome</keyword>
<dbReference type="EMBL" id="JACHGW010000004">
    <property type="protein sequence ID" value="MBB6052604.1"/>
    <property type="molecule type" value="Genomic_DNA"/>
</dbReference>
<dbReference type="AlphaFoldDB" id="A0A7W9SVB0"/>
<organism evidence="1 2">
    <name type="scientific">Armatimonas rosea</name>
    <dbReference type="NCBI Taxonomy" id="685828"/>
    <lineage>
        <taxon>Bacteria</taxon>
        <taxon>Bacillati</taxon>
        <taxon>Armatimonadota</taxon>
        <taxon>Armatimonadia</taxon>
        <taxon>Armatimonadales</taxon>
        <taxon>Armatimonadaceae</taxon>
        <taxon>Armatimonas</taxon>
    </lineage>
</organism>
<dbReference type="RefSeq" id="WP_184201944.1">
    <property type="nucleotide sequence ID" value="NZ_JACHGW010000004.1"/>
</dbReference>
<sequence>MPEPDTDLRRFVRESPLTFGAWRELKSLYKKLEADPQASPELLGALIARLDSAPLSQTVERPRVNIGRVQRLFAMAAQGDRLAVALNRSWNNPYLSLLDFNVANRLQPKKIGMARLEGGVREVSQVLWCGPLIVVASASTIQVFEPERETLKPLAQLSLPNVSVAAQFPYLYVLSNKELRVVDLRDIHGAGTAIEHRGARQVVLGEGFLVVLGEGAGFAWNRLPMTAGIKVLDSTDPARPLPMGELALPQSRTMALENRTLFVTTKSRSGHDTTLHRIDLTELRTPRVTGQVSLGYSYQDVSLLAREGMVFVGGSAMVSQVDARGDDLKPSRPLRDHPYALAAAEGWLYTHSWQGVSLLSMANPERPAPYGTPPSPKTLGYMKRRARRYLRGLAQTDPTRFVELALQTLMGLTEPLDATRNWVAWDLLFGGGERFEQRSHGRGALVEKAPLQLSIRRREERGRSAWDAHPEQAAQLYLSEQAVWQARELALKALCAAKATVPDAKGAGVVTPSLLLTAYGVRELVAAKELTPERAALGFARAIARQRTALLPTILRQAEGDAKWKAAFVECVLRASDPAKLRRFGAIAGLVAQHFPEAVGGTAVIRLVPGLLASGKANLRELALRAAMSVDEGTLEEWLEVLPHLREIDREPLLVALETGAAGKDLGEPFELMEHESTLVRGSLWRVLAASATPEGSLRELWDELLLASSVNDALQTAMNSAYALATLGRAGYTAGELATALIERPFLVGILDTQAFTALTQTLPVSATLRLIAAAEEGVWGRIRDGWVRNLREGIGITELWSALPEALKNDLVGNLEMRVLNDATITECLLTCEEAARLLEIHESALGPLLGRWLVRHWPKLESDEGLLLTAATHALAEVRAPALEMVGRRTIRLPFALRLLECEIPGSVAVGKRWFEASSPEELEVRALALCDSPVFSVRAYGRQFATAKALTGERLALALFEHDEPDMQAFAAEVAGDASAPSFDRTVLRARHKSRRAKERVKARQESAAPDGQVDVATLLALARGAGSTRDAEWALVQLTKRALAGETVEGLSV</sequence>
<dbReference type="InterPro" id="IPR011044">
    <property type="entry name" value="Quino_amine_DH_bsu"/>
</dbReference>
<proteinExistence type="predicted"/>
<dbReference type="Proteomes" id="UP000520814">
    <property type="component" value="Unassembled WGS sequence"/>
</dbReference>
<evidence type="ECO:0000313" key="2">
    <source>
        <dbReference type="Proteomes" id="UP000520814"/>
    </source>
</evidence>
<name>A0A7W9SVB0_ARMRO</name>
<evidence type="ECO:0000313" key="1">
    <source>
        <dbReference type="EMBL" id="MBB6052604.1"/>
    </source>
</evidence>
<comment type="caution">
    <text evidence="1">The sequence shown here is derived from an EMBL/GenBank/DDBJ whole genome shotgun (WGS) entry which is preliminary data.</text>
</comment>
<accession>A0A7W9SVB0</accession>
<reference evidence="1 2" key="1">
    <citation type="submission" date="2020-08" db="EMBL/GenBank/DDBJ databases">
        <title>Genomic Encyclopedia of Type Strains, Phase IV (KMG-IV): sequencing the most valuable type-strain genomes for metagenomic binning, comparative biology and taxonomic classification.</title>
        <authorList>
            <person name="Goeker M."/>
        </authorList>
    </citation>
    <scope>NUCLEOTIDE SEQUENCE [LARGE SCALE GENOMIC DNA]</scope>
    <source>
        <strain evidence="1 2">DSM 23562</strain>
    </source>
</reference>